<dbReference type="SMART" id="SM00028">
    <property type="entry name" value="TPR"/>
    <property type="match status" value="5"/>
</dbReference>
<dbReference type="PANTHER" id="PTHR15544">
    <property type="entry name" value="OSMOSIS RESPONSIVE FACTOR"/>
    <property type="match status" value="1"/>
</dbReference>
<name>A0ABP5PDA5_9ACTN</name>
<dbReference type="RefSeq" id="WP_344479527.1">
    <property type="nucleotide sequence ID" value="NZ_BAAAQX010000013.1"/>
</dbReference>
<dbReference type="Gene3D" id="1.25.40.10">
    <property type="entry name" value="Tetratricopeptide repeat domain"/>
    <property type="match status" value="1"/>
</dbReference>
<dbReference type="PANTHER" id="PTHR15544:SF0">
    <property type="entry name" value="TETRATRICOPEPTIDE REPEAT PROTEIN 33"/>
    <property type="match status" value="1"/>
</dbReference>
<protein>
    <recommendedName>
        <fullName evidence="5">Tetratricopeptide repeat protein</fullName>
    </recommendedName>
</protein>
<keyword evidence="4" id="KW-1185">Reference proteome</keyword>
<dbReference type="InterPro" id="IPR019734">
    <property type="entry name" value="TPR_rpt"/>
</dbReference>
<evidence type="ECO:0000313" key="4">
    <source>
        <dbReference type="Proteomes" id="UP001499843"/>
    </source>
</evidence>
<proteinExistence type="predicted"/>
<feature type="transmembrane region" description="Helical" evidence="2">
    <location>
        <begin position="349"/>
        <end position="366"/>
    </location>
</feature>
<dbReference type="PROSITE" id="PS50005">
    <property type="entry name" value="TPR"/>
    <property type="match status" value="1"/>
</dbReference>
<gene>
    <name evidence="3" type="ORF">GCM10009850_052050</name>
</gene>
<evidence type="ECO:0000256" key="1">
    <source>
        <dbReference type="PROSITE-ProRule" id="PRU00339"/>
    </source>
</evidence>
<feature type="transmembrane region" description="Helical" evidence="2">
    <location>
        <begin position="296"/>
        <end position="315"/>
    </location>
</feature>
<evidence type="ECO:0000313" key="3">
    <source>
        <dbReference type="EMBL" id="GAA2209746.1"/>
    </source>
</evidence>
<keyword evidence="1" id="KW-0802">TPR repeat</keyword>
<dbReference type="EMBL" id="BAAAQX010000013">
    <property type="protein sequence ID" value="GAA2209746.1"/>
    <property type="molecule type" value="Genomic_DNA"/>
</dbReference>
<dbReference type="InterPro" id="IPR011990">
    <property type="entry name" value="TPR-like_helical_dom_sf"/>
</dbReference>
<sequence length="399" mass="42779">MDAVVGVADPIERARALLRLRRPADAERELRGLLAREPQHIDGHALLSLALIEQRQVAEAVEEAQESVRLAPDQWLPHYVAAQVYNRARRPDDAVAAIRAALDLSPEYAPAWEVLARAHLLKGEWQRTLDAALRGLSIEPEDCDLVSLVSLAYTNLGDAAQARAAAAHAVRIDPESPTAHFVYGHAELRFGAPGRAAESFREVLRLDPGFGAARDLLVSALKQRNPVYRRLSWLRGRFPQGWRLIFLLPVLPPVIAVFVILALLHWVGWVAEAWTVLRLARGRATRLLFEGAESRVAVACLGLVVAGALLLGLGIGLGDEAVGLAGAAVMALVTPVQEAAHTGSPVGRAILYGWAALLGVAVAVSVPTASPGVALLALYAAIATVWLATPVRGRLTPVI</sequence>
<keyword evidence="2" id="KW-0472">Membrane</keyword>
<organism evidence="3 4">
    <name type="scientific">Nonomuraea monospora</name>
    <dbReference type="NCBI Taxonomy" id="568818"/>
    <lineage>
        <taxon>Bacteria</taxon>
        <taxon>Bacillati</taxon>
        <taxon>Actinomycetota</taxon>
        <taxon>Actinomycetes</taxon>
        <taxon>Streptosporangiales</taxon>
        <taxon>Streptosporangiaceae</taxon>
        <taxon>Nonomuraea</taxon>
    </lineage>
</organism>
<dbReference type="InterPro" id="IPR052658">
    <property type="entry name" value="TPR-containing"/>
</dbReference>
<keyword evidence="2" id="KW-1133">Transmembrane helix</keyword>
<dbReference type="Pfam" id="PF13432">
    <property type="entry name" value="TPR_16"/>
    <property type="match status" value="3"/>
</dbReference>
<evidence type="ECO:0008006" key="5">
    <source>
        <dbReference type="Google" id="ProtNLM"/>
    </source>
</evidence>
<keyword evidence="2" id="KW-0812">Transmembrane</keyword>
<feature type="transmembrane region" description="Helical" evidence="2">
    <location>
        <begin position="244"/>
        <end position="275"/>
    </location>
</feature>
<dbReference type="SUPFAM" id="SSF48452">
    <property type="entry name" value="TPR-like"/>
    <property type="match status" value="1"/>
</dbReference>
<reference evidence="4" key="1">
    <citation type="journal article" date="2019" name="Int. J. Syst. Evol. Microbiol.">
        <title>The Global Catalogue of Microorganisms (GCM) 10K type strain sequencing project: providing services to taxonomists for standard genome sequencing and annotation.</title>
        <authorList>
            <consortium name="The Broad Institute Genomics Platform"/>
            <consortium name="The Broad Institute Genome Sequencing Center for Infectious Disease"/>
            <person name="Wu L."/>
            <person name="Ma J."/>
        </authorList>
    </citation>
    <scope>NUCLEOTIDE SEQUENCE [LARGE SCALE GENOMIC DNA]</scope>
    <source>
        <strain evidence="4">JCM 16114</strain>
    </source>
</reference>
<dbReference type="Proteomes" id="UP001499843">
    <property type="component" value="Unassembled WGS sequence"/>
</dbReference>
<feature type="transmembrane region" description="Helical" evidence="2">
    <location>
        <begin position="372"/>
        <end position="389"/>
    </location>
</feature>
<feature type="repeat" description="TPR" evidence="1">
    <location>
        <begin position="177"/>
        <end position="210"/>
    </location>
</feature>
<accession>A0ABP5PDA5</accession>
<comment type="caution">
    <text evidence="3">The sequence shown here is derived from an EMBL/GenBank/DDBJ whole genome shotgun (WGS) entry which is preliminary data.</text>
</comment>
<evidence type="ECO:0000256" key="2">
    <source>
        <dbReference type="SAM" id="Phobius"/>
    </source>
</evidence>